<dbReference type="GO" id="GO:0016491">
    <property type="term" value="F:oxidoreductase activity"/>
    <property type="evidence" value="ECO:0007669"/>
    <property type="project" value="InterPro"/>
</dbReference>
<dbReference type="InterPro" id="IPR016161">
    <property type="entry name" value="Ald_DH/histidinol_DH"/>
</dbReference>
<dbReference type="RefSeq" id="WP_157344052.1">
    <property type="nucleotide sequence ID" value="NZ_WQNF01000008.1"/>
</dbReference>
<name>A0A844SKT2_9BRAD</name>
<dbReference type="SUPFAM" id="SSF53720">
    <property type="entry name" value="ALDH-like"/>
    <property type="match status" value="1"/>
</dbReference>
<reference evidence="1 2" key="1">
    <citation type="submission" date="2019-12" db="EMBL/GenBank/DDBJ databases">
        <title>Draft genome sequences Bradyrhizobium cajani AMBPC1010, Bradyrhizobium pachyrhizi AMBPC1040 and Bradyrhizobium yuanmingense ALSPC3051, three plant growth promoting strains isolated from nodules of Cajanus cajan L. in Dominican Republic.</title>
        <authorList>
            <person name="Flores-Felix J.D."/>
            <person name="Araujo J."/>
            <person name="Diaz-Alcantara C."/>
            <person name="Gonzalez-Andres F."/>
            <person name="Velazquez E."/>
        </authorList>
    </citation>
    <scope>NUCLEOTIDE SEQUENCE [LARGE SCALE GENOMIC DNA]</scope>
    <source>
        <strain evidence="1 2">1040</strain>
    </source>
</reference>
<accession>A0A844SKT2</accession>
<gene>
    <name evidence="1" type="ORF">GPL21_14445</name>
</gene>
<protein>
    <recommendedName>
        <fullName evidence="3">Aldehyde dehydrogenase domain-containing protein</fullName>
    </recommendedName>
</protein>
<keyword evidence="2" id="KW-1185">Reference proteome</keyword>
<sequence>MMPFGGMKPGVGRESGIDAVREYQETKSVWISTATDVPANPFVMR</sequence>
<dbReference type="Proteomes" id="UP000436468">
    <property type="component" value="Unassembled WGS sequence"/>
</dbReference>
<comment type="caution">
    <text evidence="1">The sequence shown here is derived from an EMBL/GenBank/DDBJ whole genome shotgun (WGS) entry which is preliminary data.</text>
</comment>
<proteinExistence type="predicted"/>
<dbReference type="EMBL" id="WQNF01000008">
    <property type="protein sequence ID" value="MVT66296.1"/>
    <property type="molecule type" value="Genomic_DNA"/>
</dbReference>
<dbReference type="AlphaFoldDB" id="A0A844SKT2"/>
<evidence type="ECO:0008006" key="3">
    <source>
        <dbReference type="Google" id="ProtNLM"/>
    </source>
</evidence>
<evidence type="ECO:0000313" key="2">
    <source>
        <dbReference type="Proteomes" id="UP000436468"/>
    </source>
</evidence>
<organism evidence="1 2">
    <name type="scientific">Bradyrhizobium pachyrhizi</name>
    <dbReference type="NCBI Taxonomy" id="280333"/>
    <lineage>
        <taxon>Bacteria</taxon>
        <taxon>Pseudomonadati</taxon>
        <taxon>Pseudomonadota</taxon>
        <taxon>Alphaproteobacteria</taxon>
        <taxon>Hyphomicrobiales</taxon>
        <taxon>Nitrobacteraceae</taxon>
        <taxon>Bradyrhizobium</taxon>
    </lineage>
</organism>
<evidence type="ECO:0000313" key="1">
    <source>
        <dbReference type="EMBL" id="MVT66296.1"/>
    </source>
</evidence>